<reference evidence="2 3" key="1">
    <citation type="submission" date="2024-11" db="EMBL/GenBank/DDBJ databases">
        <authorList>
            <person name="Lucas J.A."/>
        </authorList>
    </citation>
    <scope>NUCLEOTIDE SEQUENCE [LARGE SCALE GENOMIC DNA]</scope>
    <source>
        <strain evidence="2 3">Z 5.4</strain>
    </source>
</reference>
<dbReference type="RefSeq" id="WP_406580689.1">
    <property type="nucleotide sequence ID" value="NZ_JBJHQH010000007.1"/>
</dbReference>
<dbReference type="InterPro" id="IPR013783">
    <property type="entry name" value="Ig-like_fold"/>
</dbReference>
<name>A0ABW8RFM0_9BACI</name>
<dbReference type="Gene3D" id="3.20.20.80">
    <property type="entry name" value="Glycosidases"/>
    <property type="match status" value="1"/>
</dbReference>
<dbReference type="Pfam" id="PF23952">
    <property type="entry name" value="LRR_EndoS"/>
    <property type="match status" value="1"/>
</dbReference>
<accession>A0ABW8RFM0</accession>
<dbReference type="Gene3D" id="2.60.120.260">
    <property type="entry name" value="Galactose-binding domain-like"/>
    <property type="match status" value="1"/>
</dbReference>
<evidence type="ECO:0000313" key="2">
    <source>
        <dbReference type="EMBL" id="MFK9092078.1"/>
    </source>
</evidence>
<organism evidence="2 3">
    <name type="scientific">Bacillus salipaludis</name>
    <dbReference type="NCBI Taxonomy" id="2547811"/>
    <lineage>
        <taxon>Bacteria</taxon>
        <taxon>Bacillati</taxon>
        <taxon>Bacillota</taxon>
        <taxon>Bacilli</taxon>
        <taxon>Bacillales</taxon>
        <taxon>Bacillaceae</taxon>
        <taxon>Bacillus</taxon>
    </lineage>
</organism>
<dbReference type="InterPro" id="IPR032675">
    <property type="entry name" value="LRR_dom_sf"/>
</dbReference>
<dbReference type="PANTHER" id="PTHR13246">
    <property type="entry name" value="ENDO BETA N-ACETYLGLUCOSAMINIDASE"/>
    <property type="match status" value="1"/>
</dbReference>
<dbReference type="InterPro" id="IPR032979">
    <property type="entry name" value="ENGase"/>
</dbReference>
<dbReference type="SUPFAM" id="SSF52058">
    <property type="entry name" value="L domain-like"/>
    <property type="match status" value="1"/>
</dbReference>
<comment type="caution">
    <text evidence="2">The sequence shown here is derived from an EMBL/GenBank/DDBJ whole genome shotgun (WGS) entry which is preliminary data.</text>
</comment>
<dbReference type="InterPro" id="IPR005201">
    <property type="entry name" value="TIM_ENGase"/>
</dbReference>
<dbReference type="Gene3D" id="2.60.40.10">
    <property type="entry name" value="Immunoglobulins"/>
    <property type="match status" value="1"/>
</dbReference>
<protein>
    <submittedName>
        <fullName evidence="2">Endo-beta-N-acetylglucosaminidase</fullName>
    </submittedName>
</protein>
<dbReference type="Pfam" id="PF03644">
    <property type="entry name" value="Glyco_hydro_85"/>
    <property type="match status" value="1"/>
</dbReference>
<proteinExistence type="predicted"/>
<sequence length="1299" mass="145096">MNNLCKKRIVKRAIVLFVAVLMFVQVLSNTGLMGTGTVFADTWPYTGDAKIGDNQPRMVGNRMYDLENWSPETDPYADLMRANIPLQERNEPLAATQAKPNLKSEAEILVMGGDYGNSFFEGVPYNNDFSQYLFNYWQYTDYYASWHGVVTKSVPTSLYDPEGPWQTRFFEFGIINVPNPAYTNAAHKNGVKSLGCIFLPRAGQAPKQMIVQDENGEFPIGKKLIEFAHYYGFDGFFMNLEETVPAADVPIYKQFTKYLIENGLYIQWYDSILPDGNLQYQNQLNAKNSHWIKDDQYGTVNSSLFINYDWFRSNRIETSLQHASERGIDPFKQAFFGVEAAQGGLSGSHGSASGVENLLDNTGNLRGSLALFTPSDFIQLHLDRKAEKAENQWMIAERERMYYSGVLMDPTNTGKKPGYSRPDVDAKDAGGWVGVAHFASERSVINGSTFATNFNTGHGMEYYQEGKVINDHQWSNINLQDILPTWQWWIDTTSTNKQKVDFDYGQKYNTQAYDYTKVGAYNGGSSLAVTGKLDADNFLHLYKTNLEIAANSKLSITYNKPSQTDDSKVKLGLIFKDEPNKIEYISVPDANQKSESWVTKAFDLNKFKGKEVSAIGLSFGTEEGSVIEKYQLNIGEIKLTNGSNVTPDTPTGFTVKKAFDTNEMIVAWDLEDYSKVKQYNLYANLSNGKRVYLGGTYGDTFYIKSLYGEKNIVNLELRAVGADKTESLPATTSYDFSTKVSDLTIEEALTKSGNLTQAANAGTLDIRWKNPDIDYSRINIEVSFNNSTNKETFKKTVKKGTTSTQIIVPIADGSEYTLALSVVGTDNKQGEPILYTGNLKDVYIEPYNGEINVAKSGTSYYMSLDAPRQDDWWRIYAYVDGKPLTFQNEYTTSTSFGTRGKSYLNSSTASRNIKLPSASGVVTLVLEDYSGNRSEPKAYFYGDPIKIDSKMIPDAALLTAVQEQVGTTTKDLFNFTGKLDLSNSNVSDLTGISLLPNITSIDLTNCTKLTMIKEGTFSGNIKLKEVIITGLTNLQAASFSNTAIEKLTYNNLSEFSKLLSLNLSNAKFDMTEGTPERALADMVGHVDYSKQKPNIYVGEIKNDTHRLEVNSNNGEFDPLTLLPIVTVRGTDYLTLTDESFIADDYDLNKQVSDLGLFAQVTNPSNVKSKTVDTTIIGTHQVSYKSLTKNKDVGALKILVYAKVSTVKEIAERAKIEPTGIRNALLVQLENAEKHFEKAETYTQQGKEKQAEESRKNGYKTLEKLKDWVANQSGKHIDKDEAEQIISLLEHIVAYETMTP</sequence>
<dbReference type="Gene3D" id="3.80.10.10">
    <property type="entry name" value="Ribonuclease Inhibitor"/>
    <property type="match status" value="1"/>
</dbReference>
<dbReference type="PANTHER" id="PTHR13246:SF1">
    <property type="entry name" value="CYTOSOLIC ENDO-BETA-N-ACETYLGLUCOSAMINIDASE"/>
    <property type="match status" value="1"/>
</dbReference>
<evidence type="ECO:0000259" key="1">
    <source>
        <dbReference type="Pfam" id="PF03644"/>
    </source>
</evidence>
<dbReference type="EMBL" id="JBJHQH010000007">
    <property type="protein sequence ID" value="MFK9092078.1"/>
    <property type="molecule type" value="Genomic_DNA"/>
</dbReference>
<gene>
    <name evidence="2" type="ORF">ACJEBI_11365</name>
</gene>
<feature type="domain" description="Cytosolic endo-beta-N-acetylglucosaminidase TIM barrel" evidence="1">
    <location>
        <begin position="126"/>
        <end position="461"/>
    </location>
</feature>
<evidence type="ECO:0000313" key="3">
    <source>
        <dbReference type="Proteomes" id="UP001623041"/>
    </source>
</evidence>
<keyword evidence="3" id="KW-1185">Reference proteome</keyword>
<dbReference type="Proteomes" id="UP001623041">
    <property type="component" value="Unassembled WGS sequence"/>
</dbReference>